<proteinExistence type="predicted"/>
<name>A0A448L779_9BACT</name>
<reference evidence="1 2" key="1">
    <citation type="submission" date="2018-12" db="EMBL/GenBank/DDBJ databases">
        <authorList>
            <consortium name="Pathogen Informatics"/>
        </authorList>
    </citation>
    <scope>NUCLEOTIDE SEQUENCE [LARGE SCALE GENOMIC DNA]</scope>
    <source>
        <strain evidence="1 2">NCTC13071</strain>
    </source>
</reference>
<dbReference type="Proteomes" id="UP000274578">
    <property type="component" value="Chromosome 1"/>
</dbReference>
<accession>A0A448L779</accession>
<organism evidence="1 2">
    <name type="scientific">Segatella oris</name>
    <dbReference type="NCBI Taxonomy" id="28135"/>
    <lineage>
        <taxon>Bacteria</taxon>
        <taxon>Pseudomonadati</taxon>
        <taxon>Bacteroidota</taxon>
        <taxon>Bacteroidia</taxon>
        <taxon>Bacteroidales</taxon>
        <taxon>Prevotellaceae</taxon>
        <taxon>Segatella</taxon>
    </lineage>
</organism>
<protein>
    <submittedName>
        <fullName evidence="1">Uncharacterized protein</fullName>
    </submittedName>
</protein>
<gene>
    <name evidence="1" type="ORF">NCTC13071_01827</name>
</gene>
<sequence length="55" mass="6405">MVHLNKYKVKRNSSRKLLRFYFPLKCGNVKLSGYAPQQNSTTICAVKMRRNMLNG</sequence>
<evidence type="ECO:0000313" key="1">
    <source>
        <dbReference type="EMBL" id="VEH15816.1"/>
    </source>
</evidence>
<dbReference type="EMBL" id="LR134384">
    <property type="protein sequence ID" value="VEH15816.1"/>
    <property type="molecule type" value="Genomic_DNA"/>
</dbReference>
<evidence type="ECO:0000313" key="2">
    <source>
        <dbReference type="Proteomes" id="UP000274578"/>
    </source>
</evidence>
<dbReference type="AlphaFoldDB" id="A0A448L779"/>
<dbReference type="KEGG" id="poc:NCTC13071_01827"/>